<dbReference type="HOGENOM" id="CLU_068351_0_0_1"/>
<dbReference type="EMBL" id="AAFI02000012">
    <property type="protein sequence ID" value="EAL70225.1"/>
    <property type="molecule type" value="Genomic_DNA"/>
</dbReference>
<gene>
    <name evidence="1" type="ORF">DDB_G0274665</name>
</gene>
<name>Q555E6_DICDI</name>
<dbReference type="FunCoup" id="Q555E6">
    <property type="interactions" value="3"/>
</dbReference>
<sequence length="349" mass="39729">MYYNWPPTIHLFHYVICIESYLYYINNILDKNYCVISESIGDNQSHFIYAFQINNETYSNQYFIVIDPSQNTVVKNVSINVPNGYVINGILGIDQLSNSILLYSINDLYSTGSILSLNLNSNEIRVIDSPMLNFRGINANQPYAYSNDVVYMTMKLQILNQLSLCFHFDNFSSDLLPLLAYDQQNHLMYIAFSPLSLSQTNLMVIDTSGSISVEKRFNSIKGLQDPSKNTMLLTSPNTSNLYLIQISKNNDLMEMCQFDAASNSCNNVFSTKINNNFKNNNNNNQFNPFQLTLDKSGLIISNLNKSDGGDMVTEVSIIDLDTLLPISSFTINNYFNSSNPSIKYYFSYF</sequence>
<evidence type="ECO:0000313" key="2">
    <source>
        <dbReference type="Proteomes" id="UP000002195"/>
    </source>
</evidence>
<reference evidence="1 2" key="1">
    <citation type="journal article" date="2005" name="Nature">
        <title>The genome of the social amoeba Dictyostelium discoideum.</title>
        <authorList>
            <consortium name="The Dictyostelium discoideum Sequencing Consortium"/>
            <person name="Eichinger L."/>
            <person name="Pachebat J.A."/>
            <person name="Glockner G."/>
            <person name="Rajandream M.A."/>
            <person name="Sucgang R."/>
            <person name="Berriman M."/>
            <person name="Song J."/>
            <person name="Olsen R."/>
            <person name="Szafranski K."/>
            <person name="Xu Q."/>
            <person name="Tunggal B."/>
            <person name="Kummerfeld S."/>
            <person name="Madera M."/>
            <person name="Konfortov B.A."/>
            <person name="Rivero F."/>
            <person name="Bankier A.T."/>
            <person name="Lehmann R."/>
            <person name="Hamlin N."/>
            <person name="Davies R."/>
            <person name="Gaudet P."/>
            <person name="Fey P."/>
            <person name="Pilcher K."/>
            <person name="Chen G."/>
            <person name="Saunders D."/>
            <person name="Sodergren E."/>
            <person name="Davis P."/>
            <person name="Kerhornou A."/>
            <person name="Nie X."/>
            <person name="Hall N."/>
            <person name="Anjard C."/>
            <person name="Hemphill L."/>
            <person name="Bason N."/>
            <person name="Farbrother P."/>
            <person name="Desany B."/>
            <person name="Just E."/>
            <person name="Morio T."/>
            <person name="Rost R."/>
            <person name="Churcher C."/>
            <person name="Cooper J."/>
            <person name="Haydock S."/>
            <person name="van Driessche N."/>
            <person name="Cronin A."/>
            <person name="Goodhead I."/>
            <person name="Muzny D."/>
            <person name="Mourier T."/>
            <person name="Pain A."/>
            <person name="Lu M."/>
            <person name="Harper D."/>
            <person name="Lindsay R."/>
            <person name="Hauser H."/>
            <person name="James K."/>
            <person name="Quiles M."/>
            <person name="Madan Babu M."/>
            <person name="Saito T."/>
            <person name="Buchrieser C."/>
            <person name="Wardroper A."/>
            <person name="Felder M."/>
            <person name="Thangavelu M."/>
            <person name="Johnson D."/>
            <person name="Knights A."/>
            <person name="Loulseged H."/>
            <person name="Mungall K."/>
            <person name="Oliver K."/>
            <person name="Price C."/>
            <person name="Quail M.A."/>
            <person name="Urushihara H."/>
            <person name="Hernandez J."/>
            <person name="Rabbinowitsch E."/>
            <person name="Steffen D."/>
            <person name="Sanders M."/>
            <person name="Ma J."/>
            <person name="Kohara Y."/>
            <person name="Sharp S."/>
            <person name="Simmonds M."/>
            <person name="Spiegler S."/>
            <person name="Tivey A."/>
            <person name="Sugano S."/>
            <person name="White B."/>
            <person name="Walker D."/>
            <person name="Woodward J."/>
            <person name="Winckler T."/>
            <person name="Tanaka Y."/>
            <person name="Shaulsky G."/>
            <person name="Schleicher M."/>
            <person name="Weinstock G."/>
            <person name="Rosenthal A."/>
            <person name="Cox E.C."/>
            <person name="Chisholm R.L."/>
            <person name="Gibbs R."/>
            <person name="Loomis W.F."/>
            <person name="Platzer M."/>
            <person name="Kay R.R."/>
            <person name="Williams J."/>
            <person name="Dear P.H."/>
            <person name="Noegel A.A."/>
            <person name="Barrell B."/>
            <person name="Kuspa A."/>
        </authorList>
    </citation>
    <scope>NUCLEOTIDE SEQUENCE [LARGE SCALE GENOMIC DNA]</scope>
    <source>
        <strain evidence="1 2">AX4</strain>
    </source>
</reference>
<accession>Q555E6</accession>
<dbReference type="AlphaFoldDB" id="Q555E6"/>
<dbReference type="InParanoid" id="Q555E6"/>
<keyword evidence="2" id="KW-1185">Reference proteome</keyword>
<dbReference type="GeneID" id="8619552"/>
<dbReference type="Proteomes" id="UP000002195">
    <property type="component" value="Unassembled WGS sequence"/>
</dbReference>
<dbReference type="VEuPathDB" id="AmoebaDB:DDB_G0274665"/>
<comment type="caution">
    <text evidence="1">The sequence shown here is derived from an EMBL/GenBank/DDBJ whole genome shotgun (WGS) entry which is preliminary data.</text>
</comment>
<dbReference type="PaxDb" id="44689-DDB0203214"/>
<dbReference type="PhylomeDB" id="Q555E6"/>
<organism evidence="1 2">
    <name type="scientific">Dictyostelium discoideum</name>
    <name type="common">Social amoeba</name>
    <dbReference type="NCBI Taxonomy" id="44689"/>
    <lineage>
        <taxon>Eukaryota</taxon>
        <taxon>Amoebozoa</taxon>
        <taxon>Evosea</taxon>
        <taxon>Eumycetozoa</taxon>
        <taxon>Dictyostelia</taxon>
        <taxon>Dictyosteliales</taxon>
        <taxon>Dictyosteliaceae</taxon>
        <taxon>Dictyostelium</taxon>
    </lineage>
</organism>
<dbReference type="RefSeq" id="XP_644123.1">
    <property type="nucleotide sequence ID" value="XM_639031.1"/>
</dbReference>
<protein>
    <submittedName>
        <fullName evidence="1">Uncharacterized protein</fullName>
    </submittedName>
</protein>
<evidence type="ECO:0000313" key="1">
    <source>
        <dbReference type="EMBL" id="EAL70225.1"/>
    </source>
</evidence>
<proteinExistence type="predicted"/>
<dbReference type="KEGG" id="ddi:DDB_G0274665"/>